<protein>
    <recommendedName>
        <fullName evidence="3">Knr4/Smi1-like domain-containing protein</fullName>
    </recommendedName>
</protein>
<reference evidence="1 2" key="1">
    <citation type="submission" date="2016-10" db="EMBL/GenBank/DDBJ databases">
        <title>Draft Genome Sequence of Rhizobacteria Flavobacterium johnsoniae CI04.</title>
        <authorList>
            <person name="Bravo J.I."/>
            <person name="Lozano G.L."/>
            <person name="Handelsman J."/>
        </authorList>
    </citation>
    <scope>NUCLEOTIDE SEQUENCE [LARGE SCALE GENOMIC DNA]</scope>
    <source>
        <strain evidence="1 2">CI04</strain>
    </source>
</reference>
<evidence type="ECO:0000313" key="1">
    <source>
        <dbReference type="EMBL" id="OIV42231.1"/>
    </source>
</evidence>
<sequence>MEINFLKYLRDNPSAYPNDQDYKGTLEPISIEEIENLEQFYNNGNLFPQALRELLFLAGKYCYVLDYLGDPQEVLQTEVREWLSDYNRNITRPFFAIDAHNPGEQFLYVYLDEGDNPTVYQAHLPTRNDILPFTSLKRTLSDFIKVHVDMVKKGYNPF</sequence>
<evidence type="ECO:0008006" key="3">
    <source>
        <dbReference type="Google" id="ProtNLM"/>
    </source>
</evidence>
<dbReference type="AlphaFoldDB" id="A0A1J7BU39"/>
<dbReference type="RefSeq" id="WP_071636708.1">
    <property type="nucleotide sequence ID" value="NZ_MLFK01000006.1"/>
</dbReference>
<evidence type="ECO:0000313" key="2">
    <source>
        <dbReference type="Proteomes" id="UP000182826"/>
    </source>
</evidence>
<keyword evidence="2" id="KW-1185">Reference proteome</keyword>
<proteinExistence type="predicted"/>
<gene>
    <name evidence="1" type="ORF">BKM63_11425</name>
</gene>
<comment type="caution">
    <text evidence="1">The sequence shown here is derived from an EMBL/GenBank/DDBJ whole genome shotgun (WGS) entry which is preliminary data.</text>
</comment>
<dbReference type="Proteomes" id="UP000182826">
    <property type="component" value="Unassembled WGS sequence"/>
</dbReference>
<name>A0A1J7BU39_FLAJO</name>
<dbReference type="OrthoDB" id="1189226at2"/>
<organism evidence="1 2">
    <name type="scientific">Flavobacterium johnsoniae</name>
    <name type="common">Cytophaga johnsonae</name>
    <dbReference type="NCBI Taxonomy" id="986"/>
    <lineage>
        <taxon>Bacteria</taxon>
        <taxon>Pseudomonadati</taxon>
        <taxon>Bacteroidota</taxon>
        <taxon>Flavobacteriia</taxon>
        <taxon>Flavobacteriales</taxon>
        <taxon>Flavobacteriaceae</taxon>
        <taxon>Flavobacterium</taxon>
    </lineage>
</organism>
<accession>A0A1J7BU39</accession>
<dbReference type="EMBL" id="MLFK01000006">
    <property type="protein sequence ID" value="OIV42231.1"/>
    <property type="molecule type" value="Genomic_DNA"/>
</dbReference>